<feature type="chain" id="PRO_5025691912" evidence="6">
    <location>
        <begin position="18"/>
        <end position="390"/>
    </location>
</feature>
<keyword evidence="9" id="KW-1185">Reference proteome</keyword>
<dbReference type="GO" id="GO:0016491">
    <property type="term" value="F:oxidoreductase activity"/>
    <property type="evidence" value="ECO:0007669"/>
    <property type="project" value="UniProtKB-KW"/>
</dbReference>
<dbReference type="PANTHER" id="PTHR10578:SF140">
    <property type="entry name" value="FMN HYDROXY ACID DEHYDROGENASE DOMAIN-CONTAINING PROTEIN"/>
    <property type="match status" value="1"/>
</dbReference>
<dbReference type="PROSITE" id="PS00557">
    <property type="entry name" value="FMN_HYDROXY_ACID_DH_1"/>
    <property type="match status" value="1"/>
</dbReference>
<dbReference type="PIRSF" id="PIRSF000138">
    <property type="entry name" value="Al-hdrx_acd_dh"/>
    <property type="match status" value="1"/>
</dbReference>
<evidence type="ECO:0000259" key="7">
    <source>
        <dbReference type="PROSITE" id="PS51349"/>
    </source>
</evidence>
<dbReference type="OrthoDB" id="1925334at2759"/>
<dbReference type="InterPro" id="IPR013785">
    <property type="entry name" value="Aldolase_TIM"/>
</dbReference>
<evidence type="ECO:0000313" key="9">
    <source>
        <dbReference type="Proteomes" id="UP000799437"/>
    </source>
</evidence>
<reference evidence="8" key="1">
    <citation type="journal article" date="2020" name="Stud. Mycol.">
        <title>101 Dothideomycetes genomes: a test case for predicting lifestyles and emergence of pathogens.</title>
        <authorList>
            <person name="Haridas S."/>
            <person name="Albert R."/>
            <person name="Binder M."/>
            <person name="Bloem J."/>
            <person name="Labutti K."/>
            <person name="Salamov A."/>
            <person name="Andreopoulos B."/>
            <person name="Baker S."/>
            <person name="Barry K."/>
            <person name="Bills G."/>
            <person name="Bluhm B."/>
            <person name="Cannon C."/>
            <person name="Castanera R."/>
            <person name="Culley D."/>
            <person name="Daum C."/>
            <person name="Ezra D."/>
            <person name="Gonzalez J."/>
            <person name="Henrissat B."/>
            <person name="Kuo A."/>
            <person name="Liang C."/>
            <person name="Lipzen A."/>
            <person name="Lutzoni F."/>
            <person name="Magnuson J."/>
            <person name="Mondo S."/>
            <person name="Nolan M."/>
            <person name="Ohm R."/>
            <person name="Pangilinan J."/>
            <person name="Park H.-J."/>
            <person name="Ramirez L."/>
            <person name="Alfaro M."/>
            <person name="Sun H."/>
            <person name="Tritt A."/>
            <person name="Yoshinaga Y."/>
            <person name="Zwiers L.-H."/>
            <person name="Turgeon B."/>
            <person name="Goodwin S."/>
            <person name="Spatafora J."/>
            <person name="Crous P."/>
            <person name="Grigoriev I."/>
        </authorList>
    </citation>
    <scope>NUCLEOTIDE SEQUENCE</scope>
    <source>
        <strain evidence="8">CBS 121739</strain>
    </source>
</reference>
<feature type="binding site" evidence="5">
    <location>
        <position position="205"/>
    </location>
    <ligand>
        <name>FMN</name>
        <dbReference type="ChEBI" id="CHEBI:58210"/>
    </ligand>
</feature>
<feature type="binding site" evidence="5">
    <location>
        <begin position="121"/>
        <end position="123"/>
    </location>
    <ligand>
        <name>FMN</name>
        <dbReference type="ChEBI" id="CHEBI:58210"/>
    </ligand>
</feature>
<evidence type="ECO:0000256" key="3">
    <source>
        <dbReference type="ARBA" id="ARBA00024042"/>
    </source>
</evidence>
<dbReference type="Gene3D" id="3.20.20.70">
    <property type="entry name" value="Aldolase class I"/>
    <property type="match status" value="1"/>
</dbReference>
<feature type="active site" description="Proton acceptor" evidence="4">
    <location>
        <position position="275"/>
    </location>
</feature>
<feature type="signal peptide" evidence="6">
    <location>
        <begin position="1"/>
        <end position="17"/>
    </location>
</feature>
<feature type="binding site" evidence="5">
    <location>
        <position position="251"/>
    </location>
    <ligand>
        <name>FMN</name>
        <dbReference type="ChEBI" id="CHEBI:58210"/>
    </ligand>
</feature>
<keyword evidence="5" id="KW-0288">FMN</keyword>
<dbReference type="EMBL" id="ML996567">
    <property type="protein sequence ID" value="KAF2760836.1"/>
    <property type="molecule type" value="Genomic_DNA"/>
</dbReference>
<dbReference type="SUPFAM" id="SSF51395">
    <property type="entry name" value="FMN-linked oxidoreductases"/>
    <property type="match status" value="1"/>
</dbReference>
<protein>
    <submittedName>
        <fullName evidence="8">FMN-dependent alpha-hydroxy acid dehydrogenase</fullName>
    </submittedName>
</protein>
<feature type="binding site" evidence="5">
    <location>
        <position position="214"/>
    </location>
    <ligand>
        <name>glyoxylate</name>
        <dbReference type="ChEBI" id="CHEBI:36655"/>
    </ligand>
</feature>
<evidence type="ECO:0000256" key="5">
    <source>
        <dbReference type="PIRSR" id="PIRSR000138-2"/>
    </source>
</evidence>
<evidence type="ECO:0000256" key="6">
    <source>
        <dbReference type="SAM" id="SignalP"/>
    </source>
</evidence>
<evidence type="ECO:0000256" key="1">
    <source>
        <dbReference type="ARBA" id="ARBA00001917"/>
    </source>
</evidence>
<evidence type="ECO:0000256" key="2">
    <source>
        <dbReference type="ARBA" id="ARBA00023002"/>
    </source>
</evidence>
<feature type="binding site" evidence="5">
    <location>
        <position position="273"/>
    </location>
    <ligand>
        <name>FMN</name>
        <dbReference type="ChEBI" id="CHEBI:58210"/>
    </ligand>
</feature>
<comment type="cofactor">
    <cofactor evidence="1">
        <name>FMN</name>
        <dbReference type="ChEBI" id="CHEBI:58210"/>
    </cofactor>
</comment>
<evidence type="ECO:0000256" key="4">
    <source>
        <dbReference type="PIRSR" id="PIRSR000138-1"/>
    </source>
</evidence>
<dbReference type="PANTHER" id="PTHR10578">
    <property type="entry name" value="S -2-HYDROXY-ACID OXIDASE-RELATED"/>
    <property type="match status" value="1"/>
</dbReference>
<dbReference type="AlphaFoldDB" id="A0A6A6WFY2"/>
<accession>A0A6A6WFY2</accession>
<dbReference type="Pfam" id="PF01070">
    <property type="entry name" value="FMN_dh"/>
    <property type="match status" value="2"/>
</dbReference>
<feature type="binding site" evidence="5">
    <location>
        <position position="150"/>
    </location>
    <ligand>
        <name>FMN</name>
        <dbReference type="ChEBI" id="CHEBI:58210"/>
    </ligand>
</feature>
<name>A0A6A6WFY2_9PEZI</name>
<dbReference type="PROSITE" id="PS51349">
    <property type="entry name" value="FMN_HYDROXY_ACID_DH_2"/>
    <property type="match status" value="1"/>
</dbReference>
<dbReference type="Proteomes" id="UP000799437">
    <property type="component" value="Unassembled WGS sequence"/>
</dbReference>
<proteinExistence type="inferred from homology"/>
<feature type="binding site" evidence="5">
    <location>
        <begin position="309"/>
        <end position="313"/>
    </location>
    <ligand>
        <name>FMN</name>
        <dbReference type="ChEBI" id="CHEBI:58210"/>
    </ligand>
</feature>
<keyword evidence="2" id="KW-0560">Oxidoreductase</keyword>
<dbReference type="GO" id="GO:0010181">
    <property type="term" value="F:FMN binding"/>
    <property type="evidence" value="ECO:0007669"/>
    <property type="project" value="InterPro"/>
</dbReference>
<keyword evidence="6" id="KW-0732">Signal</keyword>
<dbReference type="RefSeq" id="XP_033603287.1">
    <property type="nucleotide sequence ID" value="XM_033740087.1"/>
</dbReference>
<dbReference type="GeneID" id="54481141"/>
<feature type="binding site" evidence="5">
    <location>
        <position position="177"/>
    </location>
    <ligand>
        <name>FMN</name>
        <dbReference type="ChEBI" id="CHEBI:58210"/>
    </ligand>
</feature>
<keyword evidence="5" id="KW-0285">Flavoprotein</keyword>
<feature type="binding site" evidence="5">
    <location>
        <position position="275"/>
    </location>
    <ligand>
        <name>glyoxylate</name>
        <dbReference type="ChEBI" id="CHEBI:36655"/>
    </ligand>
</feature>
<feature type="binding site" evidence="5">
    <location>
        <position position="66"/>
    </location>
    <ligand>
        <name>glyoxylate</name>
        <dbReference type="ChEBI" id="CHEBI:36655"/>
    </ligand>
</feature>
<dbReference type="InterPro" id="IPR008259">
    <property type="entry name" value="FMN_hydac_DH_AS"/>
</dbReference>
<comment type="similarity">
    <text evidence="3">Belongs to the FMN-dependent alpha-hydroxy acid dehydrogenase family.</text>
</comment>
<dbReference type="InterPro" id="IPR037396">
    <property type="entry name" value="FMN_HAD"/>
</dbReference>
<dbReference type="InterPro" id="IPR000262">
    <property type="entry name" value="FMN-dep_DH"/>
</dbReference>
<sequence>MLFILVLATLLIHTALAVRPFDNEPDTGFEAFIPTNHSLPDLSTIQGIPDFDAAARNYMNVSAYTYYRNGAAGEWSYRNNLESFGRVRWRPRVFVDIMDVESTLPTKILGYNYSVPFFIAPAARAGYANPEGEKSLVRAAEAENVLYVTSFFSSIPMDEIIAAKTNGSNSTFHSFQQLYVDNNDTVVQQRLDRIAAAGQKAIFLTVDSAANGVRTRANRYQVGSADDSLTLFTWARYRKIANMTSLPVVPKGIQSVEDAKLAVENGAPAIYLSNHGGRQLDFSPSPFEVALEIYNEAPEIFKQIEVYADGGVRYGTDVLKMLALGVRAVGIGRPFMYANCYGVDGVRKAMQTLRNEVLNDAGNLGVPNVQNVSSSVLDLKYMATNGWYTR</sequence>
<gene>
    <name evidence="8" type="ORF">EJ05DRAFT_243688</name>
</gene>
<feature type="domain" description="FMN hydroxy acid dehydrogenase" evidence="7">
    <location>
        <begin position="40"/>
        <end position="382"/>
    </location>
</feature>
<evidence type="ECO:0000313" key="8">
    <source>
        <dbReference type="EMBL" id="KAF2760836.1"/>
    </source>
</evidence>
<dbReference type="InterPro" id="IPR012133">
    <property type="entry name" value="Alpha-hydoxy_acid_DH_FMN"/>
</dbReference>
<feature type="binding site" evidence="5">
    <location>
        <position position="278"/>
    </location>
    <ligand>
        <name>glyoxylate</name>
        <dbReference type="ChEBI" id="CHEBI:36655"/>
    </ligand>
</feature>
<feature type="binding site" evidence="5">
    <location>
        <position position="179"/>
    </location>
    <ligand>
        <name>glyoxylate</name>
        <dbReference type="ChEBI" id="CHEBI:36655"/>
    </ligand>
</feature>
<organism evidence="8 9">
    <name type="scientific">Pseudovirgaria hyperparasitica</name>
    <dbReference type="NCBI Taxonomy" id="470096"/>
    <lineage>
        <taxon>Eukaryota</taxon>
        <taxon>Fungi</taxon>
        <taxon>Dikarya</taxon>
        <taxon>Ascomycota</taxon>
        <taxon>Pezizomycotina</taxon>
        <taxon>Dothideomycetes</taxon>
        <taxon>Dothideomycetes incertae sedis</taxon>
        <taxon>Acrospermales</taxon>
        <taxon>Acrospermaceae</taxon>
        <taxon>Pseudovirgaria</taxon>
    </lineage>
</organism>
<feature type="binding site" evidence="5">
    <location>
        <begin position="332"/>
        <end position="333"/>
    </location>
    <ligand>
        <name>FMN</name>
        <dbReference type="ChEBI" id="CHEBI:58210"/>
    </ligand>
</feature>